<feature type="transmembrane region" description="Helical" evidence="1">
    <location>
        <begin position="90"/>
        <end position="108"/>
    </location>
</feature>
<gene>
    <name evidence="4" type="ORF">DDR33_10355</name>
</gene>
<evidence type="ECO:0000313" key="5">
    <source>
        <dbReference type="Proteomes" id="UP000245647"/>
    </source>
</evidence>
<dbReference type="Gene3D" id="2.60.120.1440">
    <property type="match status" value="1"/>
</dbReference>
<dbReference type="Proteomes" id="UP000245647">
    <property type="component" value="Unassembled WGS sequence"/>
</dbReference>
<dbReference type="OrthoDB" id="676789at2"/>
<dbReference type="InterPro" id="IPR032508">
    <property type="entry name" value="FecR_C"/>
</dbReference>
<keyword evidence="1" id="KW-0472">Membrane</keyword>
<dbReference type="AlphaFoldDB" id="A0A2U2PHF4"/>
<dbReference type="Pfam" id="PF16344">
    <property type="entry name" value="FecR_C"/>
    <property type="match status" value="1"/>
</dbReference>
<dbReference type="PIRSF" id="PIRSF018266">
    <property type="entry name" value="FecR"/>
    <property type="match status" value="1"/>
</dbReference>
<evidence type="ECO:0000256" key="1">
    <source>
        <dbReference type="SAM" id="Phobius"/>
    </source>
</evidence>
<dbReference type="InterPro" id="IPR012373">
    <property type="entry name" value="Ferrdict_sens_TM"/>
</dbReference>
<comment type="caution">
    <text evidence="4">The sequence shown here is derived from an EMBL/GenBank/DDBJ whole genome shotgun (WGS) entry which is preliminary data.</text>
</comment>
<protein>
    <recommendedName>
        <fullName evidence="6">Anti-sigma factor</fullName>
    </recommendedName>
</protein>
<proteinExistence type="predicted"/>
<dbReference type="EMBL" id="QEAS01000007">
    <property type="protein sequence ID" value="PWG80847.1"/>
    <property type="molecule type" value="Genomic_DNA"/>
</dbReference>
<sequence>MEEYYYQLIQAYSENRIDERGLAELREWVEESPENLSAFRDALSVFESARNYIKTGTDRSESAWSKIKAGIETGSFLPSTAGRKKSFRAYFAYAAAALVVILCGLFFFTRISDSRDRHPVYVEFLNPKGKRTKLILPDRSVVYLNAASRVRYNRDFKIAKKREVFMEGEAFFEVTPDAGRPFLVQSGGVSTTVLGTSFNVKAFGEEEKIVITVRTGKVGVSLKEQTNDKFLQFLLPDQQLAIDTRTGNYSFSNLNTTDDTEWKDNRIVFDNATLDEIGRSLERWYNIKVVMRYPQDTGCRFTAKFDYIPLNRLMDLMTEMTGDGYSLKNDLLIIDNKKCKQEENMD</sequence>
<evidence type="ECO:0000313" key="4">
    <source>
        <dbReference type="EMBL" id="PWG80847.1"/>
    </source>
</evidence>
<dbReference type="Pfam" id="PF04773">
    <property type="entry name" value="FecR"/>
    <property type="match status" value="1"/>
</dbReference>
<organism evidence="4 5">
    <name type="scientific">Pararcticibacter amylolyticus</name>
    <dbReference type="NCBI Taxonomy" id="2173175"/>
    <lineage>
        <taxon>Bacteria</taxon>
        <taxon>Pseudomonadati</taxon>
        <taxon>Bacteroidota</taxon>
        <taxon>Sphingobacteriia</taxon>
        <taxon>Sphingobacteriales</taxon>
        <taxon>Sphingobacteriaceae</taxon>
        <taxon>Pararcticibacter</taxon>
    </lineage>
</organism>
<feature type="domain" description="Protein FecR C-terminal" evidence="3">
    <location>
        <begin position="266"/>
        <end position="334"/>
    </location>
</feature>
<keyword evidence="1" id="KW-0812">Transmembrane</keyword>
<name>A0A2U2PHF4_9SPHI</name>
<reference evidence="4 5" key="1">
    <citation type="submission" date="2018-04" db="EMBL/GenBank/DDBJ databases">
        <title>Pedobacter chongqingensis sp. nov., isolated from a rottenly hemp rope.</title>
        <authorList>
            <person name="Cai Y."/>
        </authorList>
    </citation>
    <scope>NUCLEOTIDE SEQUENCE [LARGE SCALE GENOMIC DNA]</scope>
    <source>
        <strain evidence="4 5">FJ4-8</strain>
    </source>
</reference>
<evidence type="ECO:0000259" key="3">
    <source>
        <dbReference type="Pfam" id="PF16344"/>
    </source>
</evidence>
<dbReference type="Gene3D" id="3.55.50.30">
    <property type="match status" value="1"/>
</dbReference>
<keyword evidence="5" id="KW-1185">Reference proteome</keyword>
<evidence type="ECO:0008006" key="6">
    <source>
        <dbReference type="Google" id="ProtNLM"/>
    </source>
</evidence>
<dbReference type="RefSeq" id="WP_109415703.1">
    <property type="nucleotide sequence ID" value="NZ_QEAS01000007.1"/>
</dbReference>
<keyword evidence="1" id="KW-1133">Transmembrane helix</keyword>
<accession>A0A2U2PHF4</accession>
<dbReference type="GO" id="GO:0016989">
    <property type="term" value="F:sigma factor antagonist activity"/>
    <property type="evidence" value="ECO:0007669"/>
    <property type="project" value="TreeGrafter"/>
</dbReference>
<dbReference type="PANTHER" id="PTHR30273">
    <property type="entry name" value="PERIPLASMIC SIGNAL SENSOR AND SIGMA FACTOR ACTIVATOR FECR-RELATED"/>
    <property type="match status" value="1"/>
</dbReference>
<evidence type="ECO:0000259" key="2">
    <source>
        <dbReference type="Pfam" id="PF04773"/>
    </source>
</evidence>
<dbReference type="PANTHER" id="PTHR30273:SF2">
    <property type="entry name" value="PROTEIN FECR"/>
    <property type="match status" value="1"/>
</dbReference>
<dbReference type="InterPro" id="IPR006860">
    <property type="entry name" value="FecR"/>
</dbReference>
<feature type="domain" description="FecR protein" evidence="2">
    <location>
        <begin position="128"/>
        <end position="218"/>
    </location>
</feature>